<proteinExistence type="predicted"/>
<keyword evidence="2" id="KW-0326">Glycosidase</keyword>
<keyword evidence="1" id="KW-0378">Hydrolase</keyword>
<dbReference type="PANTHER" id="PTHR31062">
    <property type="entry name" value="XYLOGLUCAN ENDOTRANSGLUCOSYLASE/HYDROLASE PROTEIN 8-RELATED"/>
    <property type="match status" value="1"/>
</dbReference>
<gene>
    <name evidence="7" type="ORF">Cgig2_019712</name>
</gene>
<evidence type="ECO:0000256" key="1">
    <source>
        <dbReference type="ARBA" id="ARBA00022801"/>
    </source>
</evidence>
<accession>A0A9Q1KPJ0</accession>
<evidence type="ECO:0000313" key="8">
    <source>
        <dbReference type="Proteomes" id="UP001153076"/>
    </source>
</evidence>
<feature type="domain" description="GH16" evidence="6">
    <location>
        <begin position="188"/>
        <end position="418"/>
    </location>
</feature>
<dbReference type="Pfam" id="PF00722">
    <property type="entry name" value="Glyco_hydro_16"/>
    <property type="match status" value="1"/>
</dbReference>
<dbReference type="InterPro" id="IPR008263">
    <property type="entry name" value="GH16_AS"/>
</dbReference>
<feature type="chain" id="PRO_5040243796" description="GH16 domain-containing protein" evidence="5">
    <location>
        <begin position="32"/>
        <end position="489"/>
    </location>
</feature>
<evidence type="ECO:0000256" key="2">
    <source>
        <dbReference type="ARBA" id="ARBA00023295"/>
    </source>
</evidence>
<evidence type="ECO:0000256" key="3">
    <source>
        <dbReference type="PIRSR" id="PIRSR608264-1"/>
    </source>
</evidence>
<dbReference type="GO" id="GO:0004553">
    <property type="term" value="F:hydrolase activity, hydrolyzing O-glycosyl compounds"/>
    <property type="evidence" value="ECO:0007669"/>
    <property type="project" value="InterPro"/>
</dbReference>
<dbReference type="Gene3D" id="2.60.120.200">
    <property type="match status" value="1"/>
</dbReference>
<dbReference type="PROSITE" id="PS51762">
    <property type="entry name" value="GH16_2"/>
    <property type="match status" value="1"/>
</dbReference>
<keyword evidence="8" id="KW-1185">Reference proteome</keyword>
<dbReference type="AlphaFoldDB" id="A0A9Q1KPJ0"/>
<feature type="signal peptide" evidence="5">
    <location>
        <begin position="1"/>
        <end position="31"/>
    </location>
</feature>
<evidence type="ECO:0000313" key="7">
    <source>
        <dbReference type="EMBL" id="KAJ8446559.1"/>
    </source>
</evidence>
<dbReference type="SUPFAM" id="SSF49899">
    <property type="entry name" value="Concanavalin A-like lectins/glucanases"/>
    <property type="match status" value="1"/>
</dbReference>
<organism evidence="7 8">
    <name type="scientific">Carnegiea gigantea</name>
    <dbReference type="NCBI Taxonomy" id="171969"/>
    <lineage>
        <taxon>Eukaryota</taxon>
        <taxon>Viridiplantae</taxon>
        <taxon>Streptophyta</taxon>
        <taxon>Embryophyta</taxon>
        <taxon>Tracheophyta</taxon>
        <taxon>Spermatophyta</taxon>
        <taxon>Magnoliopsida</taxon>
        <taxon>eudicotyledons</taxon>
        <taxon>Gunneridae</taxon>
        <taxon>Pentapetalae</taxon>
        <taxon>Caryophyllales</taxon>
        <taxon>Cactineae</taxon>
        <taxon>Cactaceae</taxon>
        <taxon>Cactoideae</taxon>
        <taxon>Echinocereeae</taxon>
        <taxon>Carnegiea</taxon>
    </lineage>
</organism>
<dbReference type="InterPro" id="IPR044791">
    <property type="entry name" value="Beta-glucanase/XTH"/>
</dbReference>
<name>A0A9Q1KPJ0_9CARY</name>
<evidence type="ECO:0000259" key="6">
    <source>
        <dbReference type="PROSITE" id="PS51762"/>
    </source>
</evidence>
<comment type="caution">
    <text evidence="7">The sequence shown here is derived from an EMBL/GenBank/DDBJ whole genome shotgun (WGS) entry which is preliminary data.</text>
</comment>
<dbReference type="InterPro" id="IPR000757">
    <property type="entry name" value="Beta-glucanase-like"/>
</dbReference>
<protein>
    <recommendedName>
        <fullName evidence="6">GH16 domain-containing protein</fullName>
    </recommendedName>
</protein>
<feature type="active site" description="Nucleophile" evidence="3">
    <location>
        <position position="304"/>
    </location>
</feature>
<evidence type="ECO:0000256" key="5">
    <source>
        <dbReference type="SAM" id="SignalP"/>
    </source>
</evidence>
<dbReference type="Proteomes" id="UP001153076">
    <property type="component" value="Unassembled WGS sequence"/>
</dbReference>
<dbReference type="InterPro" id="IPR008264">
    <property type="entry name" value="Beta_glucanase"/>
</dbReference>
<dbReference type="OrthoDB" id="4781at2759"/>
<feature type="compositionally biased region" description="Low complexity" evidence="4">
    <location>
        <begin position="89"/>
        <end position="128"/>
    </location>
</feature>
<evidence type="ECO:0000256" key="4">
    <source>
        <dbReference type="SAM" id="MobiDB-lite"/>
    </source>
</evidence>
<dbReference type="PRINTS" id="PR00737">
    <property type="entry name" value="GLHYDRLASE16"/>
</dbReference>
<reference evidence="7" key="1">
    <citation type="submission" date="2022-04" db="EMBL/GenBank/DDBJ databases">
        <title>Carnegiea gigantea Genome sequencing and assembly v2.</title>
        <authorList>
            <person name="Copetti D."/>
            <person name="Sanderson M.J."/>
            <person name="Burquez A."/>
            <person name="Wojciechowski M.F."/>
        </authorList>
    </citation>
    <scope>NUCLEOTIDE SEQUENCE</scope>
    <source>
        <strain evidence="7">SGP5-SGP5p</strain>
        <tissue evidence="7">Aerial part</tissue>
    </source>
</reference>
<dbReference type="GO" id="GO:0005975">
    <property type="term" value="P:carbohydrate metabolic process"/>
    <property type="evidence" value="ECO:0007669"/>
    <property type="project" value="InterPro"/>
</dbReference>
<feature type="active site" description="Proton donor" evidence="3">
    <location>
        <position position="308"/>
    </location>
</feature>
<sequence>MDLHRSSSNFLPSLWSLYVFISLALVLGVSSNLESSSAHGSEPHHPSLGHVKSAAFAPSAKAGGAHPSHGPSSAHAGRAKSAGGGLAGHGPSSSHASHRPSSLHAGGAKLAAAAPASHEPSSLHAAPADQGSSSPNAAPADQGSPHPNPAPADQGSPHPNPVPADQGSPHPNAAPVDQVSSPPNAAPADQGSSPPNAAPADQGGSSSNAVRKPKTPPPPPEEYMKGDPHPMKEFFEQTFGDQRLQFFDNGTTKLSLDQSSGSGFKSKDEYLFITMTIQMKLIPGHSAGSVTTFYLTSSGFGHDEIDIEFLGNATGEPYTLHTNVYVDGKGNREQQFHLWFDPTLDFHTYTLSWTAKRIAWYVDGIPIRQYKSDNANGVPYPSKKPQRIIASLWNADDWATQGGKVKADWSKGPLIAYYKDFTAGFCLWQGGSSSCGITPGPDPKLAWLNEEFDQKGIRIDLLKEGYPKSAQSIREDVQEIKAEWIELFA</sequence>
<keyword evidence="5" id="KW-0732">Signal</keyword>
<feature type="region of interest" description="Disordered" evidence="4">
    <location>
        <begin position="58"/>
        <end position="229"/>
    </location>
</feature>
<dbReference type="InterPro" id="IPR013320">
    <property type="entry name" value="ConA-like_dom_sf"/>
</dbReference>
<dbReference type="PROSITE" id="PS01034">
    <property type="entry name" value="GH16_1"/>
    <property type="match status" value="1"/>
</dbReference>
<dbReference type="EMBL" id="JAKOGI010000052">
    <property type="protein sequence ID" value="KAJ8446559.1"/>
    <property type="molecule type" value="Genomic_DNA"/>
</dbReference>